<dbReference type="AlphaFoldDB" id="A0A8H5TKR2"/>
<gene>
    <name evidence="6" type="ORF">FHETE_4218</name>
</gene>
<evidence type="ECO:0000313" key="7">
    <source>
        <dbReference type="Proteomes" id="UP000567885"/>
    </source>
</evidence>
<feature type="domain" description="Nephrocystin 3-like N-terminal" evidence="5">
    <location>
        <begin position="206"/>
        <end position="373"/>
    </location>
</feature>
<dbReference type="PANTHER" id="PTHR24173:SF74">
    <property type="entry name" value="ANKYRIN REPEAT DOMAIN-CONTAINING PROTEIN 16"/>
    <property type="match status" value="1"/>
</dbReference>
<dbReference type="Pfam" id="PF12796">
    <property type="entry name" value="Ank_2"/>
    <property type="match status" value="2"/>
</dbReference>
<comment type="caution">
    <text evidence="6">The sequence shown here is derived from an EMBL/GenBank/DDBJ whole genome shotgun (WGS) entry which is preliminary data.</text>
</comment>
<dbReference type="InterPro" id="IPR002110">
    <property type="entry name" value="Ankyrin_rpt"/>
</dbReference>
<evidence type="ECO:0000256" key="2">
    <source>
        <dbReference type="ARBA" id="ARBA00023043"/>
    </source>
</evidence>
<dbReference type="Gene3D" id="3.40.50.300">
    <property type="entry name" value="P-loop containing nucleotide triphosphate hydrolases"/>
    <property type="match status" value="1"/>
</dbReference>
<dbReference type="InterPro" id="IPR036770">
    <property type="entry name" value="Ankyrin_rpt-contain_sf"/>
</dbReference>
<feature type="repeat" description="ANK" evidence="3">
    <location>
        <begin position="812"/>
        <end position="845"/>
    </location>
</feature>
<dbReference type="Proteomes" id="UP000567885">
    <property type="component" value="Unassembled WGS sequence"/>
</dbReference>
<dbReference type="Pfam" id="PF00023">
    <property type="entry name" value="Ank"/>
    <property type="match status" value="1"/>
</dbReference>
<evidence type="ECO:0000256" key="1">
    <source>
        <dbReference type="ARBA" id="ARBA00022737"/>
    </source>
</evidence>
<proteinExistence type="predicted"/>
<dbReference type="InterPro" id="IPR027417">
    <property type="entry name" value="P-loop_NTPase"/>
</dbReference>
<evidence type="ECO:0000259" key="4">
    <source>
        <dbReference type="Pfam" id="PF17107"/>
    </source>
</evidence>
<accession>A0A8H5TKR2</accession>
<dbReference type="SMART" id="SM00248">
    <property type="entry name" value="ANK"/>
    <property type="match status" value="9"/>
</dbReference>
<feature type="repeat" description="ANK" evidence="3">
    <location>
        <begin position="709"/>
        <end position="742"/>
    </location>
</feature>
<evidence type="ECO:0000259" key="5">
    <source>
        <dbReference type="Pfam" id="PF24883"/>
    </source>
</evidence>
<dbReference type="Pfam" id="PF17107">
    <property type="entry name" value="SesA"/>
    <property type="match status" value="1"/>
</dbReference>
<dbReference type="SUPFAM" id="SSF52540">
    <property type="entry name" value="P-loop containing nucleoside triphosphate hydrolases"/>
    <property type="match status" value="1"/>
</dbReference>
<organism evidence="6 7">
    <name type="scientific">Fusarium heterosporum</name>
    <dbReference type="NCBI Taxonomy" id="42747"/>
    <lineage>
        <taxon>Eukaryota</taxon>
        <taxon>Fungi</taxon>
        <taxon>Dikarya</taxon>
        <taxon>Ascomycota</taxon>
        <taxon>Pezizomycotina</taxon>
        <taxon>Sordariomycetes</taxon>
        <taxon>Hypocreomycetidae</taxon>
        <taxon>Hypocreales</taxon>
        <taxon>Nectriaceae</taxon>
        <taxon>Fusarium</taxon>
        <taxon>Fusarium heterosporum species complex</taxon>
    </lineage>
</organism>
<evidence type="ECO:0000256" key="3">
    <source>
        <dbReference type="PROSITE-ProRule" id="PRU00023"/>
    </source>
</evidence>
<dbReference type="PROSITE" id="PS50297">
    <property type="entry name" value="ANK_REP_REGION"/>
    <property type="match status" value="1"/>
</dbReference>
<keyword evidence="1" id="KW-0677">Repeat</keyword>
<protein>
    <submittedName>
        <fullName evidence="6">Ankyrin repeat-containing protein</fullName>
    </submittedName>
</protein>
<dbReference type="PROSITE" id="PS50088">
    <property type="entry name" value="ANK_REPEAT"/>
    <property type="match status" value="2"/>
</dbReference>
<dbReference type="SUPFAM" id="SSF48403">
    <property type="entry name" value="Ankyrin repeat"/>
    <property type="match status" value="2"/>
</dbReference>
<reference evidence="6 7" key="1">
    <citation type="submission" date="2020-05" db="EMBL/GenBank/DDBJ databases">
        <title>Identification and distribution of gene clusters putatively required for synthesis of sphingolipid metabolism inhibitors in phylogenetically diverse species of the filamentous fungus Fusarium.</title>
        <authorList>
            <person name="Kim H.-S."/>
            <person name="Busman M."/>
            <person name="Brown D.W."/>
            <person name="Divon H."/>
            <person name="Uhlig S."/>
            <person name="Proctor R.H."/>
        </authorList>
    </citation>
    <scope>NUCLEOTIDE SEQUENCE [LARGE SCALE GENOMIC DNA]</scope>
    <source>
        <strain evidence="6 7">NRRL 20693</strain>
    </source>
</reference>
<dbReference type="PANTHER" id="PTHR24173">
    <property type="entry name" value="ANKYRIN REPEAT CONTAINING"/>
    <property type="match status" value="1"/>
</dbReference>
<name>A0A8H5TKR2_FUSHE</name>
<keyword evidence="7" id="KW-1185">Reference proteome</keyword>
<dbReference type="OrthoDB" id="7464126at2759"/>
<sequence>MSGIEVVGLITATITIVETINKVFNGLKDAEGLPKAFQEVSGRLPLVQTVLEAVEEQVRADDNGAATQAMAEIVTRCKIRAEDLEKIFKAVMSSEGTSRFEKYRRVIRQLGKEKKVEILAKELLEDVHLLAERHVFQAATQHQVSQLQEAIEELSQVGSSLPDEDGFNLTHYGSGDNIAGNKYTGNNQYHGSGQAFFAPIQNYYQVYTSWSSCGIRMICIKGKPGSGKSTLLRFALYKENRTSASHGAVVLLSFFFHGRGIELQRTLPGFFRSLLYQLLEQAPDTLNDMVTLFQRRCEERGKHGDRWWWHPGELQRFCLASLAKALETRQVTLFLDAINECDKKTVGELITDLSRLAQSAPNSKPFRVCFTCRHYPQILNLNNESTIVLDHENRDDIKRCVLSHFLTDPKGAFITRLIVERARGVFLWARLILNKVQPLLQEGLSVSRIQAEIDRMPEDFTAFYGEIIKTTRYPSATRYLMESVCFSLRPLTTDELRWTLAMDPHRRPGVSLDEYSKSTDFISFDDAEMRIKSLSCGLTESIAQGKSHIVQFIHASVKEFLLEGGLGILGHSKRETPDLVAATAHCRLSLICVCYLQVILTFHPEARDDRNKSKFPLLHYAVTSWAIHARIGQDQKTFTRDLLNLIRRSSGRFIKSWIMLYQRIDPLSRDCPSTGSTLLHIASRYGLTKLLSKLLPIANKTSINARDQDRQTPLLLAAKHGHITAVKLLLYTRNVDIMARDKLGRTSLCRAAQEGHLDVAELLSREEQALVNTGDNYNWTPLSLATDSGHTGVTKLLLGTDGIDIDARDVVQGQTPLSRAARNGHVTVVKLLLNTNNADINAADKSARTPLFKAAEEGHAPVVQVMLQDTSISIEAREDLHHQTPLLCASQNGHVQVIELILDTNKVDVNAQDDAGRSSISLAAEAGHASAVKLLFDTGKARLDTRDKEGHTPLDLAIGNKHETIATLLCGDTDMAAEETKYLN</sequence>
<dbReference type="InterPro" id="IPR056884">
    <property type="entry name" value="NPHP3-like_N"/>
</dbReference>
<dbReference type="InterPro" id="IPR031352">
    <property type="entry name" value="SesA"/>
</dbReference>
<keyword evidence="2 3" id="KW-0040">ANK repeat</keyword>
<feature type="domain" description="NACHT-NTPase and P-loop NTPases N-terminal" evidence="4">
    <location>
        <begin position="10"/>
        <end position="130"/>
    </location>
</feature>
<dbReference type="Gene3D" id="1.25.40.20">
    <property type="entry name" value="Ankyrin repeat-containing domain"/>
    <property type="match status" value="3"/>
</dbReference>
<dbReference type="Pfam" id="PF24883">
    <property type="entry name" value="NPHP3_N"/>
    <property type="match status" value="1"/>
</dbReference>
<dbReference type="EMBL" id="JAAGWQ010000069">
    <property type="protein sequence ID" value="KAF5671248.1"/>
    <property type="molecule type" value="Genomic_DNA"/>
</dbReference>
<evidence type="ECO:0000313" key="6">
    <source>
        <dbReference type="EMBL" id="KAF5671248.1"/>
    </source>
</evidence>